<dbReference type="Pfam" id="PF02744">
    <property type="entry name" value="GalP_UDP_tr_C"/>
    <property type="match status" value="1"/>
</dbReference>
<keyword evidence="3" id="KW-0119">Carbohydrate metabolism</keyword>
<dbReference type="AlphaFoldDB" id="A0A1F4UK66"/>
<dbReference type="SUPFAM" id="SSF54197">
    <property type="entry name" value="HIT-like"/>
    <property type="match status" value="2"/>
</dbReference>
<evidence type="ECO:0000259" key="4">
    <source>
        <dbReference type="Pfam" id="PF01087"/>
    </source>
</evidence>
<protein>
    <submittedName>
        <fullName evidence="6">Uncharacterized protein</fullName>
    </submittedName>
</protein>
<feature type="domain" description="Galactose-1-phosphate uridyl transferase N-terminal" evidence="4">
    <location>
        <begin position="5"/>
        <end position="71"/>
    </location>
</feature>
<evidence type="ECO:0000256" key="3">
    <source>
        <dbReference type="ARBA" id="ARBA00023277"/>
    </source>
</evidence>
<dbReference type="Pfam" id="PF01087">
    <property type="entry name" value="GalP_UDP_transf"/>
    <property type="match status" value="1"/>
</dbReference>
<feature type="domain" description="Galactose-1-phosphate uridyl transferase C-terminal" evidence="5">
    <location>
        <begin position="84"/>
        <end position="170"/>
    </location>
</feature>
<proteinExistence type="predicted"/>
<organism evidence="6 7">
    <name type="scientific">candidate division WWE3 bacterium RBG_19FT_COMBO_34_6</name>
    <dbReference type="NCBI Taxonomy" id="1802612"/>
    <lineage>
        <taxon>Bacteria</taxon>
        <taxon>Katanobacteria</taxon>
    </lineage>
</organism>
<dbReference type="GO" id="GO:0008108">
    <property type="term" value="F:UDP-glucose:hexose-1-phosphate uridylyltransferase activity"/>
    <property type="evidence" value="ECO:0007669"/>
    <property type="project" value="InterPro"/>
</dbReference>
<keyword evidence="2" id="KW-0548">Nucleotidyltransferase</keyword>
<dbReference type="EMBL" id="MEUV01000044">
    <property type="protein sequence ID" value="OGC45306.1"/>
    <property type="molecule type" value="Genomic_DNA"/>
</dbReference>
<dbReference type="InterPro" id="IPR036265">
    <property type="entry name" value="HIT-like_sf"/>
</dbReference>
<accession>A0A1F4UK66</accession>
<sequence>MDNHEVIVHSPTADQDLPDLPHEQSVRYIRALLNRIDYYTNNDMEVFIFNNKGGKAGASLLHPHSQLVALKGFPGIIEQEKEEALQYYNEHNTCYWCDLIAEELTTKDRIVYENAHFVILVPKASRWSYEMKLMPKRHGPNFGFINDVEINDLANVLKYALVAYDNLFDHPDRNFWIHTQRYEPYHWHIGFIPHIKVFGGLELGAGIWVSDRATPEEAAKDLALKIQEYINTSH</sequence>
<reference evidence="6 7" key="1">
    <citation type="journal article" date="2016" name="Nat. Commun.">
        <title>Thousands of microbial genomes shed light on interconnected biogeochemical processes in an aquifer system.</title>
        <authorList>
            <person name="Anantharaman K."/>
            <person name="Brown C.T."/>
            <person name="Hug L.A."/>
            <person name="Sharon I."/>
            <person name="Castelle C.J."/>
            <person name="Probst A.J."/>
            <person name="Thomas B.C."/>
            <person name="Singh A."/>
            <person name="Wilkins M.J."/>
            <person name="Karaoz U."/>
            <person name="Brodie E.L."/>
            <person name="Williams K.H."/>
            <person name="Hubbard S.S."/>
            <person name="Banfield J.F."/>
        </authorList>
    </citation>
    <scope>NUCLEOTIDE SEQUENCE [LARGE SCALE GENOMIC DNA]</scope>
</reference>
<evidence type="ECO:0000256" key="1">
    <source>
        <dbReference type="ARBA" id="ARBA00022679"/>
    </source>
</evidence>
<comment type="caution">
    <text evidence="6">The sequence shown here is derived from an EMBL/GenBank/DDBJ whole genome shotgun (WGS) entry which is preliminary data.</text>
</comment>
<dbReference type="PANTHER" id="PTHR42763">
    <property type="entry name" value="ADP-GLUCOSE PHOSPHORYLASE"/>
    <property type="match status" value="1"/>
</dbReference>
<keyword evidence="1" id="KW-0808">Transferase</keyword>
<name>A0A1F4UK66_UNCKA</name>
<dbReference type="InterPro" id="IPR053177">
    <property type="entry name" value="ADP-glucose_phosphorylase"/>
</dbReference>
<evidence type="ECO:0000256" key="2">
    <source>
        <dbReference type="ARBA" id="ARBA00022695"/>
    </source>
</evidence>
<dbReference type="Gene3D" id="3.30.428.10">
    <property type="entry name" value="HIT-like"/>
    <property type="match status" value="2"/>
</dbReference>
<dbReference type="InterPro" id="IPR005850">
    <property type="entry name" value="GalP_Utransf_C"/>
</dbReference>
<evidence type="ECO:0000313" key="7">
    <source>
        <dbReference type="Proteomes" id="UP000178615"/>
    </source>
</evidence>
<evidence type="ECO:0000313" key="6">
    <source>
        <dbReference type="EMBL" id="OGC45306.1"/>
    </source>
</evidence>
<dbReference type="InterPro" id="IPR005849">
    <property type="entry name" value="GalP_Utransf_N"/>
</dbReference>
<dbReference type="UniPathway" id="UPA00214"/>
<dbReference type="Proteomes" id="UP000178615">
    <property type="component" value="Unassembled WGS sequence"/>
</dbReference>
<gene>
    <name evidence="6" type="ORF">A2V49_02065</name>
</gene>
<evidence type="ECO:0000259" key="5">
    <source>
        <dbReference type="Pfam" id="PF02744"/>
    </source>
</evidence>
<dbReference type="PANTHER" id="PTHR42763:SF2">
    <property type="entry name" value="ADP-GLUCOSE PHOSPHORYLASE"/>
    <property type="match status" value="1"/>
</dbReference>
<dbReference type="GO" id="GO:0006012">
    <property type="term" value="P:galactose metabolic process"/>
    <property type="evidence" value="ECO:0007669"/>
    <property type="project" value="UniProtKB-UniPathway"/>
</dbReference>